<evidence type="ECO:0000313" key="2">
    <source>
        <dbReference type="Proteomes" id="UP000004095"/>
    </source>
</evidence>
<comment type="caution">
    <text evidence="1">The sequence shown here is derived from an EMBL/GenBank/DDBJ whole genome shotgun (WGS) entry which is preliminary data.</text>
</comment>
<reference evidence="1 2" key="1">
    <citation type="submission" date="2007-01" db="EMBL/GenBank/DDBJ databases">
        <authorList>
            <person name="Haygood M."/>
            <person name="Podell S."/>
            <person name="Anderson C."/>
            <person name="Hopkinson B."/>
            <person name="Roe K."/>
            <person name="Barbeau K."/>
            <person name="Gaasterland T."/>
            <person name="Ferriera S."/>
            <person name="Johnson J."/>
            <person name="Kravitz S."/>
            <person name="Beeson K."/>
            <person name="Sutton G."/>
            <person name="Rogers Y.-H."/>
            <person name="Friedman R."/>
            <person name="Frazier M."/>
            <person name="Venter J.C."/>
        </authorList>
    </citation>
    <scope>NUCLEOTIDE SEQUENCE [LARGE SCALE GENOMIC DNA]</scope>
    <source>
        <strain evidence="1 2">ATCC 23134</strain>
    </source>
</reference>
<organism evidence="1 2">
    <name type="scientific">Microscilla marina ATCC 23134</name>
    <dbReference type="NCBI Taxonomy" id="313606"/>
    <lineage>
        <taxon>Bacteria</taxon>
        <taxon>Pseudomonadati</taxon>
        <taxon>Bacteroidota</taxon>
        <taxon>Cytophagia</taxon>
        <taxon>Cytophagales</taxon>
        <taxon>Microscillaceae</taxon>
        <taxon>Microscilla</taxon>
    </lineage>
</organism>
<dbReference type="Proteomes" id="UP000004095">
    <property type="component" value="Unassembled WGS sequence"/>
</dbReference>
<dbReference type="RefSeq" id="WP_002701898.1">
    <property type="nucleotide sequence ID" value="NZ_AAWS01000041.1"/>
</dbReference>
<name>A1ZUM3_MICM2</name>
<dbReference type="AlphaFoldDB" id="A1ZUM3"/>
<keyword evidence="2" id="KW-1185">Reference proteome</keyword>
<sequence length="485" mass="54997">MSITKSKPSTEKYTVDISLTKLGAELKLPKQPDRAMAPPQSFNLYAANGASQGAATSTRRLTIYTNPLEQVIHIINAVPVPGYHAEGNELNPLGFKLRDAITKKIKVQMSGYFSMYKMPLSDSSKDQKVIDAFYAANPLLPRFDPLEGRYQQVFFPELDKANISSDKDVPYNDQFDRFFPAMKKNDWEDLCICMVCQLIKEVNSGYKDKIKPEVDSKVSAYNQKIKGSGGHNIFRFYQYLMEEWMKDQGILGDDDNRSELLDLYKKVLSSNSFISEYRLGYDRGGFLADWFWFHAWLKLLILGGNPKDVDPIYALLESRQVFMPKSVASEKWMSYDYWFRMTDHTDSSFFRAIDIDQSASMALRKTGTAMIPSILIAKGKKSTSNIYAELFFGRNFKETPVVGTAEPDHNDAPGKQYSSVKAPFSLPDWLPKPPTPAKVYGDLVTKGYAVAHAVTHPKETVENIADAVTHPAKTVKKVWNHLKFW</sequence>
<evidence type="ECO:0000313" key="1">
    <source>
        <dbReference type="EMBL" id="EAY25909.1"/>
    </source>
</evidence>
<proteinExistence type="predicted"/>
<accession>A1ZUM3</accession>
<dbReference type="EMBL" id="AAWS01000041">
    <property type="protein sequence ID" value="EAY25909.1"/>
    <property type="molecule type" value="Genomic_DNA"/>
</dbReference>
<gene>
    <name evidence="1" type="ORF">M23134_00863</name>
</gene>
<protein>
    <submittedName>
        <fullName evidence="1">Uncharacterized protein</fullName>
    </submittedName>
</protein>